<feature type="compositionally biased region" description="Polar residues" evidence="7">
    <location>
        <begin position="1"/>
        <end position="18"/>
    </location>
</feature>
<feature type="compositionally biased region" description="Acidic residues" evidence="7">
    <location>
        <begin position="645"/>
        <end position="656"/>
    </location>
</feature>
<dbReference type="AlphaFoldDB" id="A0A8K0NSV4"/>
<feature type="compositionally biased region" description="Low complexity" evidence="7">
    <location>
        <begin position="108"/>
        <end position="117"/>
    </location>
</feature>
<evidence type="ECO:0000313" key="11">
    <source>
        <dbReference type="Proteomes" id="UP000812966"/>
    </source>
</evidence>
<feature type="compositionally biased region" description="Low complexity" evidence="7">
    <location>
        <begin position="238"/>
        <end position="249"/>
    </location>
</feature>
<keyword evidence="3 6" id="KW-0863">Zinc-finger</keyword>
<name>A0A8K0NSV4_9TREE</name>
<dbReference type="EMBL" id="JABELV010000019">
    <property type="protein sequence ID" value="KAG7566849.1"/>
    <property type="molecule type" value="Genomic_DNA"/>
</dbReference>
<dbReference type="SUPFAM" id="SSF57850">
    <property type="entry name" value="RING/U-box"/>
    <property type="match status" value="1"/>
</dbReference>
<dbReference type="Pfam" id="PF17123">
    <property type="entry name" value="zf-RING_11"/>
    <property type="match status" value="1"/>
</dbReference>
<dbReference type="SMART" id="SM00184">
    <property type="entry name" value="RING"/>
    <property type="match status" value="1"/>
</dbReference>
<evidence type="ECO:0000256" key="3">
    <source>
        <dbReference type="ARBA" id="ARBA00022771"/>
    </source>
</evidence>
<feature type="domain" description="FHA" evidence="8">
    <location>
        <begin position="314"/>
        <end position="367"/>
    </location>
</feature>
<evidence type="ECO:0000256" key="6">
    <source>
        <dbReference type="PROSITE-ProRule" id="PRU00175"/>
    </source>
</evidence>
<dbReference type="Pfam" id="PF00498">
    <property type="entry name" value="FHA"/>
    <property type="match status" value="1"/>
</dbReference>
<organism evidence="10 11">
    <name type="scientific">Filobasidium floriforme</name>
    <dbReference type="NCBI Taxonomy" id="5210"/>
    <lineage>
        <taxon>Eukaryota</taxon>
        <taxon>Fungi</taxon>
        <taxon>Dikarya</taxon>
        <taxon>Basidiomycota</taxon>
        <taxon>Agaricomycotina</taxon>
        <taxon>Tremellomycetes</taxon>
        <taxon>Filobasidiales</taxon>
        <taxon>Filobasidiaceae</taxon>
        <taxon>Filobasidium</taxon>
    </lineage>
</organism>
<proteinExistence type="predicted"/>
<dbReference type="InterPro" id="IPR001841">
    <property type="entry name" value="Znf_RING"/>
</dbReference>
<feature type="compositionally biased region" description="Low complexity" evidence="7">
    <location>
        <begin position="146"/>
        <end position="162"/>
    </location>
</feature>
<feature type="region of interest" description="Disordered" evidence="7">
    <location>
        <begin position="524"/>
        <end position="592"/>
    </location>
</feature>
<feature type="domain" description="RING-type" evidence="9">
    <location>
        <begin position="457"/>
        <end position="501"/>
    </location>
</feature>
<evidence type="ECO:0000259" key="9">
    <source>
        <dbReference type="PROSITE" id="PS50089"/>
    </source>
</evidence>
<dbReference type="Gene3D" id="3.30.40.10">
    <property type="entry name" value="Zinc/RING finger domain, C3HC4 (zinc finger)"/>
    <property type="match status" value="1"/>
</dbReference>
<feature type="compositionally biased region" description="Low complexity" evidence="7">
    <location>
        <begin position="32"/>
        <end position="57"/>
    </location>
</feature>
<dbReference type="GO" id="GO:0008270">
    <property type="term" value="F:zinc ion binding"/>
    <property type="evidence" value="ECO:0007669"/>
    <property type="project" value="UniProtKB-KW"/>
</dbReference>
<dbReference type="PANTHER" id="PTHR15067:SF7">
    <property type="entry name" value="E3 UBIQUITIN-PROTEIN LIGASE DMA1-RELATED"/>
    <property type="match status" value="1"/>
</dbReference>
<sequence length="667" mass="69080">MRGSQPSLGRTRSSSNARPNHIPLPPNNTNANSSGGFFGRPSGPGTPTSPNGTSSNGNGSGGVGIAGGSGNGRPRTPGSTNPENAPLASPSSPRSSFLPSFMQRSRPRSSTLTRLGSFGNPGSGNTNGAATGDAAVGGGSGGSGRTGSSSGSRPASSRAASANDLGRSVSQPLAASTADDSTSMTTYRIRLVPHLETHRSVHFEPVVRDLKPCDDSDNLTGRGTVVKIGRFTEKAQQAHDQAQAQRQGQGQNGAGGMLASETVGGNMARGEAWRGAGGGGDVTAPSARDGADFGGAAMRTTVNGNGNAVGSGSVGAGGGGPLTSNKVAFRSKVVSRAHAEFWVEAGGQFYIRDTHSSSGTFLNHIRLSNPTHESRPFSIKDGDIIQLGVDYQGGTEEMYRCIKMKVEVGREKRGQNNFNKEAMKQLKVLGGVPETPTSASTPNGKNKVAPKASVTDCCICLFSVTVCQALFIAPCSHVFHYKCIRPILEVHHPGFSCPLCRTFHDLDADVELEDAWEVASRRASVATGRRVSQAEGANDEPIPLAPPIPVINGPEGASFASSNDGSANEDGERMSDVPPSPASSRPNMSLGALPIPTLGGPASNGNPDYAGLDAATPMNNTFLSTLADLPNPPDSVEPRRPLDNVVEDEPAETELDETSRRVEVMYT</sequence>
<evidence type="ECO:0008006" key="12">
    <source>
        <dbReference type="Google" id="ProtNLM"/>
    </source>
</evidence>
<evidence type="ECO:0000259" key="8">
    <source>
        <dbReference type="PROSITE" id="PS50006"/>
    </source>
</evidence>
<feature type="region of interest" description="Disordered" evidence="7">
    <location>
        <begin position="234"/>
        <end position="257"/>
    </location>
</feature>
<feature type="compositionally biased region" description="Gly residues" evidence="7">
    <location>
        <begin position="58"/>
        <end position="71"/>
    </location>
</feature>
<feature type="region of interest" description="Disordered" evidence="7">
    <location>
        <begin position="269"/>
        <end position="295"/>
    </location>
</feature>
<keyword evidence="2" id="KW-0479">Metal-binding</keyword>
<keyword evidence="11" id="KW-1185">Reference proteome</keyword>
<evidence type="ECO:0000256" key="5">
    <source>
        <dbReference type="ARBA" id="ARBA00022833"/>
    </source>
</evidence>
<dbReference type="InterPro" id="IPR008984">
    <property type="entry name" value="SMAD_FHA_dom_sf"/>
</dbReference>
<dbReference type="SMART" id="SM00240">
    <property type="entry name" value="FHA"/>
    <property type="match status" value="1"/>
</dbReference>
<feature type="compositionally biased region" description="Gly residues" evidence="7">
    <location>
        <begin position="135"/>
        <end position="145"/>
    </location>
</feature>
<feature type="compositionally biased region" description="Low complexity" evidence="7">
    <location>
        <begin position="85"/>
        <end position="101"/>
    </location>
</feature>
<comment type="caution">
    <text evidence="10">The sequence shown here is derived from an EMBL/GenBank/DDBJ whole genome shotgun (WGS) entry which is preliminary data.</text>
</comment>
<feature type="region of interest" description="Disordered" evidence="7">
    <location>
        <begin position="1"/>
        <end position="182"/>
    </location>
</feature>
<dbReference type="PROSITE" id="PS50006">
    <property type="entry name" value="FHA_DOMAIN"/>
    <property type="match status" value="1"/>
</dbReference>
<dbReference type="GO" id="GO:0032153">
    <property type="term" value="C:cell division site"/>
    <property type="evidence" value="ECO:0007669"/>
    <property type="project" value="TreeGrafter"/>
</dbReference>
<dbReference type="PANTHER" id="PTHR15067">
    <property type="entry name" value="E3 UBIQUITIN-PROTEIN LIGASE RNF8"/>
    <property type="match status" value="1"/>
</dbReference>
<dbReference type="FunFam" id="2.60.200.20:FF:000044">
    <property type="entry name" value="Chromosome 8, whole genome shotgun sequence"/>
    <property type="match status" value="1"/>
</dbReference>
<evidence type="ECO:0000313" key="10">
    <source>
        <dbReference type="EMBL" id="KAG7566849.1"/>
    </source>
</evidence>
<dbReference type="GO" id="GO:0000151">
    <property type="term" value="C:ubiquitin ligase complex"/>
    <property type="evidence" value="ECO:0007669"/>
    <property type="project" value="TreeGrafter"/>
</dbReference>
<accession>A0A8K0NSV4</accession>
<protein>
    <recommendedName>
        <fullName evidence="12">SMAD/FHA domain-containing protein</fullName>
    </recommendedName>
</protein>
<dbReference type="InterPro" id="IPR000253">
    <property type="entry name" value="FHA_dom"/>
</dbReference>
<dbReference type="PROSITE" id="PS50089">
    <property type="entry name" value="ZF_RING_2"/>
    <property type="match status" value="1"/>
</dbReference>
<dbReference type="Gene3D" id="2.60.200.20">
    <property type="match status" value="1"/>
</dbReference>
<dbReference type="GO" id="GO:0061630">
    <property type="term" value="F:ubiquitin protein ligase activity"/>
    <property type="evidence" value="ECO:0007669"/>
    <property type="project" value="TreeGrafter"/>
</dbReference>
<evidence type="ECO:0000256" key="2">
    <source>
        <dbReference type="ARBA" id="ARBA00022723"/>
    </source>
</evidence>
<dbReference type="GO" id="GO:0005829">
    <property type="term" value="C:cytosol"/>
    <property type="evidence" value="ECO:0007669"/>
    <property type="project" value="TreeGrafter"/>
</dbReference>
<reference evidence="10" key="1">
    <citation type="submission" date="2020-04" db="EMBL/GenBank/DDBJ databases">
        <title>Analysis of mating type loci in Filobasidium floriforme.</title>
        <authorList>
            <person name="Nowrousian M."/>
        </authorList>
    </citation>
    <scope>NUCLEOTIDE SEQUENCE</scope>
    <source>
        <strain evidence="10">CBS 6242</strain>
    </source>
</reference>
<keyword evidence="1" id="KW-0808">Transferase</keyword>
<dbReference type="GO" id="GO:0006511">
    <property type="term" value="P:ubiquitin-dependent protein catabolic process"/>
    <property type="evidence" value="ECO:0007669"/>
    <property type="project" value="TreeGrafter"/>
</dbReference>
<keyword evidence="5" id="KW-0862">Zinc</keyword>
<dbReference type="GO" id="GO:0016567">
    <property type="term" value="P:protein ubiquitination"/>
    <property type="evidence" value="ECO:0007669"/>
    <property type="project" value="TreeGrafter"/>
</dbReference>
<feature type="compositionally biased region" description="Basic and acidic residues" evidence="7">
    <location>
        <begin position="657"/>
        <end position="667"/>
    </location>
</feature>
<evidence type="ECO:0000256" key="4">
    <source>
        <dbReference type="ARBA" id="ARBA00022786"/>
    </source>
</evidence>
<evidence type="ECO:0000256" key="7">
    <source>
        <dbReference type="SAM" id="MobiDB-lite"/>
    </source>
</evidence>
<gene>
    <name evidence="10" type="ORF">FFLO_01350</name>
</gene>
<dbReference type="InterPro" id="IPR013083">
    <property type="entry name" value="Znf_RING/FYVE/PHD"/>
</dbReference>
<dbReference type="SUPFAM" id="SSF49879">
    <property type="entry name" value="SMAD/FHA domain"/>
    <property type="match status" value="1"/>
</dbReference>
<evidence type="ECO:0000256" key="1">
    <source>
        <dbReference type="ARBA" id="ARBA00022679"/>
    </source>
</evidence>
<keyword evidence="4" id="KW-0833">Ubl conjugation pathway</keyword>
<feature type="region of interest" description="Disordered" evidence="7">
    <location>
        <begin position="625"/>
        <end position="667"/>
    </location>
</feature>
<dbReference type="Proteomes" id="UP000812966">
    <property type="component" value="Unassembled WGS sequence"/>
</dbReference>
<feature type="compositionally biased region" description="Low complexity" evidence="7">
    <location>
        <begin position="123"/>
        <end position="134"/>
    </location>
</feature>